<evidence type="ECO:0000259" key="2">
    <source>
        <dbReference type="Pfam" id="PF12697"/>
    </source>
</evidence>
<dbReference type="InterPro" id="IPR029058">
    <property type="entry name" value="AB_hydrolase_fold"/>
</dbReference>
<dbReference type="SUPFAM" id="SSF53474">
    <property type="entry name" value="alpha/beta-Hydrolases"/>
    <property type="match status" value="1"/>
</dbReference>
<evidence type="ECO:0000313" key="3">
    <source>
        <dbReference type="EMBL" id="MCM2387967.1"/>
    </source>
</evidence>
<keyword evidence="3" id="KW-0378">Hydrolase</keyword>
<dbReference type="GO" id="GO:0016787">
    <property type="term" value="F:hydrolase activity"/>
    <property type="evidence" value="ECO:0007669"/>
    <property type="project" value="UniProtKB-KW"/>
</dbReference>
<dbReference type="InterPro" id="IPR000639">
    <property type="entry name" value="Epox_hydrolase-like"/>
</dbReference>
<dbReference type="Gene3D" id="3.40.50.1820">
    <property type="entry name" value="alpha/beta hydrolase"/>
    <property type="match status" value="1"/>
</dbReference>
<dbReference type="Pfam" id="PF12697">
    <property type="entry name" value="Abhydrolase_6"/>
    <property type="match status" value="1"/>
</dbReference>
<dbReference type="EMBL" id="JAMQAW010000006">
    <property type="protein sequence ID" value="MCM2387967.1"/>
    <property type="molecule type" value="Genomic_DNA"/>
</dbReference>
<dbReference type="PRINTS" id="PR00412">
    <property type="entry name" value="EPOXHYDRLASE"/>
</dbReference>
<gene>
    <name evidence="3" type="ORF">NBG84_06495</name>
</gene>
<dbReference type="PANTHER" id="PTHR43433">
    <property type="entry name" value="HYDROLASE, ALPHA/BETA FOLD FAMILY PROTEIN"/>
    <property type="match status" value="1"/>
</dbReference>
<comment type="caution">
    <text evidence="3">The sequence shown here is derived from an EMBL/GenBank/DDBJ whole genome shotgun (WGS) entry which is preliminary data.</text>
</comment>
<dbReference type="InterPro" id="IPR000073">
    <property type="entry name" value="AB_hydrolase_1"/>
</dbReference>
<dbReference type="Proteomes" id="UP001431429">
    <property type="component" value="Unassembled WGS sequence"/>
</dbReference>
<protein>
    <submittedName>
        <fullName evidence="3">Alpha/beta hydrolase</fullName>
    </submittedName>
</protein>
<name>A0ABT0UH53_9ACTN</name>
<keyword evidence="1" id="KW-0560">Oxidoreductase</keyword>
<accession>A0ABT0UH53</accession>
<keyword evidence="1" id="KW-0575">Peroxidase</keyword>
<evidence type="ECO:0000256" key="1">
    <source>
        <dbReference type="ARBA" id="ARBA00022559"/>
    </source>
</evidence>
<reference evidence="3" key="1">
    <citation type="submission" date="2022-06" db="EMBL/GenBank/DDBJ databases">
        <title>Genome public.</title>
        <authorList>
            <person name="Sun Q."/>
        </authorList>
    </citation>
    <scope>NUCLEOTIDE SEQUENCE</scope>
    <source>
        <strain evidence="3">CWNU-1</strain>
    </source>
</reference>
<dbReference type="PANTHER" id="PTHR43433:SF5">
    <property type="entry name" value="AB HYDROLASE-1 DOMAIN-CONTAINING PROTEIN"/>
    <property type="match status" value="1"/>
</dbReference>
<feature type="domain" description="AB hydrolase-1" evidence="2">
    <location>
        <begin position="22"/>
        <end position="259"/>
    </location>
</feature>
<proteinExistence type="predicted"/>
<keyword evidence="4" id="KW-1185">Reference proteome</keyword>
<evidence type="ECO:0000313" key="4">
    <source>
        <dbReference type="Proteomes" id="UP001431429"/>
    </source>
</evidence>
<dbReference type="InterPro" id="IPR050471">
    <property type="entry name" value="AB_hydrolase"/>
</dbReference>
<sequence length="268" mass="29302">MPIAELGGISMNYDTNGDGEPVVLVMGTGARGRTWHLRQVPALVAAGFSTVTFDSRGVPPTRAPGDDWTIDDMVRDTVALIDHLGLGACRFVGFSLGSYVVQELALAYPQRVRQLALIAARGRTDPFHQAITRAEIGLVERGVDVGEEFYGAVDTLRLVSPRTFQDEEQVAIWLESFQMARAGGSSAVLPQLRIEIMPNRLAAYRSITAPTLVIGFENDMVSPAYLSREVARSVHGARYVEIEGVGHLGYLESPEEVNKQLLEFFHSS</sequence>
<organism evidence="3 4">
    <name type="scientific">Streptomyces albipurpureus</name>
    <dbReference type="NCBI Taxonomy" id="2897419"/>
    <lineage>
        <taxon>Bacteria</taxon>
        <taxon>Bacillati</taxon>
        <taxon>Actinomycetota</taxon>
        <taxon>Actinomycetes</taxon>
        <taxon>Kitasatosporales</taxon>
        <taxon>Streptomycetaceae</taxon>
        <taxon>Streptomyces</taxon>
    </lineage>
</organism>
<dbReference type="RefSeq" id="WP_250918312.1">
    <property type="nucleotide sequence ID" value="NZ_JAMQAW010000006.1"/>
</dbReference>